<dbReference type="OrthoDB" id="147058at2157"/>
<gene>
    <name evidence="2" type="ORF">Metli_0385</name>
</gene>
<organism evidence="2 3">
    <name type="scientific">Methanofollis liminatans DSM 4140</name>
    <dbReference type="NCBI Taxonomy" id="28892"/>
    <lineage>
        <taxon>Archaea</taxon>
        <taxon>Methanobacteriati</taxon>
        <taxon>Methanobacteriota</taxon>
        <taxon>Stenosarchaea group</taxon>
        <taxon>Methanomicrobia</taxon>
        <taxon>Methanomicrobiales</taxon>
        <taxon>Methanomicrobiaceae</taxon>
        <taxon>Methanofollis</taxon>
    </lineage>
</organism>
<proteinExistence type="predicted"/>
<dbReference type="AlphaFoldDB" id="J1ANE5"/>
<dbReference type="HOGENOM" id="CLU_3130852_0_0_2"/>
<name>J1ANE5_9EURY</name>
<dbReference type="Proteomes" id="UP000005095">
    <property type="component" value="Chromosome"/>
</dbReference>
<evidence type="ECO:0000313" key="2">
    <source>
        <dbReference type="EMBL" id="EJG06353.1"/>
    </source>
</evidence>
<accession>J1ANE5</accession>
<protein>
    <submittedName>
        <fullName evidence="2">Uncharacterized protein</fullName>
    </submittedName>
</protein>
<sequence>MEYNHANMGGEVVGHRRQAHLIGMDLPAIFIFSGVVIAPGITTCRRTPE</sequence>
<keyword evidence="1" id="KW-0472">Membrane</keyword>
<keyword evidence="1" id="KW-0812">Transmembrane</keyword>
<reference evidence="2 3" key="1">
    <citation type="submission" date="2011-08" db="EMBL/GenBank/DDBJ databases">
        <title>The complete genome of Methanofollis liminatans DSM 4140.</title>
        <authorList>
            <consortium name="US DOE Joint Genome Institute (JGI-PGF)"/>
            <person name="Lucas S."/>
            <person name="Han J."/>
            <person name="Lapidus A."/>
            <person name="Bruce D."/>
            <person name="Goodwin L."/>
            <person name="Pitluck S."/>
            <person name="Peters L."/>
            <person name="Kyrpides N."/>
            <person name="Mavromatis K."/>
            <person name="Ivanova N."/>
            <person name="Mikhailova N."/>
            <person name="Lu M."/>
            <person name="Detter J.C."/>
            <person name="Tapia R."/>
            <person name="Han C."/>
            <person name="Land M."/>
            <person name="Hauser L."/>
            <person name="Markowitz V."/>
            <person name="Cheng J.-F."/>
            <person name="Hugenholtz P."/>
            <person name="Woyke T."/>
            <person name="Wu D."/>
            <person name="Spring S."/>
            <person name="Schuler E."/>
            <person name="Brambilla E."/>
            <person name="Klenk H.-P."/>
            <person name="Eisen J.A."/>
        </authorList>
    </citation>
    <scope>NUCLEOTIDE SEQUENCE [LARGE SCALE GENOMIC DNA]</scope>
    <source>
        <strain evidence="2 3">DSM 4140</strain>
    </source>
</reference>
<feature type="transmembrane region" description="Helical" evidence="1">
    <location>
        <begin position="21"/>
        <end position="41"/>
    </location>
</feature>
<keyword evidence="1" id="KW-1133">Transmembrane helix</keyword>
<dbReference type="RefSeq" id="WP_004037553.1">
    <property type="nucleotide sequence ID" value="NZ_CM001555.1"/>
</dbReference>
<dbReference type="EMBL" id="CM001555">
    <property type="protein sequence ID" value="EJG06353.1"/>
    <property type="molecule type" value="Genomic_DNA"/>
</dbReference>
<keyword evidence="3" id="KW-1185">Reference proteome</keyword>
<evidence type="ECO:0000313" key="3">
    <source>
        <dbReference type="Proteomes" id="UP000005095"/>
    </source>
</evidence>
<evidence type="ECO:0000256" key="1">
    <source>
        <dbReference type="SAM" id="Phobius"/>
    </source>
</evidence>